<dbReference type="Proteomes" id="UP000261560">
    <property type="component" value="Unplaced"/>
</dbReference>
<feature type="transmembrane region" description="Helical" evidence="7">
    <location>
        <begin position="940"/>
        <end position="959"/>
    </location>
</feature>
<feature type="compositionally biased region" description="Polar residues" evidence="6">
    <location>
        <begin position="315"/>
        <end position="327"/>
    </location>
</feature>
<reference evidence="9" key="1">
    <citation type="submission" date="2025-08" db="UniProtKB">
        <authorList>
            <consortium name="Ensembl"/>
        </authorList>
    </citation>
    <scope>IDENTIFICATION</scope>
</reference>
<evidence type="ECO:0000313" key="9">
    <source>
        <dbReference type="Ensembl" id="ENSOMEP00000018133.1"/>
    </source>
</evidence>
<keyword evidence="10" id="KW-1185">Reference proteome</keyword>
<feature type="compositionally biased region" description="Basic and acidic residues" evidence="6">
    <location>
        <begin position="467"/>
        <end position="481"/>
    </location>
</feature>
<feature type="transmembrane region" description="Helical" evidence="7">
    <location>
        <begin position="899"/>
        <end position="920"/>
    </location>
</feature>
<evidence type="ECO:0000313" key="10">
    <source>
        <dbReference type="Proteomes" id="UP000261560"/>
    </source>
</evidence>
<name>A0A3B3CJT7_ORYME</name>
<feature type="signal peptide" evidence="8">
    <location>
        <begin position="1"/>
        <end position="19"/>
    </location>
</feature>
<dbReference type="GeneTree" id="ENSGT00940000156387"/>
<feature type="transmembrane region" description="Helical" evidence="7">
    <location>
        <begin position="574"/>
        <end position="601"/>
    </location>
</feature>
<evidence type="ECO:0000256" key="6">
    <source>
        <dbReference type="SAM" id="MobiDB-lite"/>
    </source>
</evidence>
<keyword evidence="8" id="KW-0732">Signal</keyword>
<feature type="region of interest" description="Disordered" evidence="6">
    <location>
        <begin position="413"/>
        <end position="509"/>
    </location>
</feature>
<feature type="transmembrane region" description="Helical" evidence="7">
    <location>
        <begin position="608"/>
        <end position="630"/>
    </location>
</feature>
<feature type="transmembrane region" description="Helical" evidence="7">
    <location>
        <begin position="872"/>
        <end position="893"/>
    </location>
</feature>
<dbReference type="GO" id="GO:0005385">
    <property type="term" value="F:zinc ion transmembrane transporter activity"/>
    <property type="evidence" value="ECO:0007669"/>
    <property type="project" value="TreeGrafter"/>
</dbReference>
<keyword evidence="3 7" id="KW-0812">Transmembrane</keyword>
<evidence type="ECO:0000256" key="4">
    <source>
        <dbReference type="ARBA" id="ARBA00022989"/>
    </source>
</evidence>
<dbReference type="PANTHER" id="PTHR12191">
    <property type="entry name" value="SOLUTE CARRIER FAMILY 39"/>
    <property type="match status" value="1"/>
</dbReference>
<evidence type="ECO:0000256" key="8">
    <source>
        <dbReference type="SAM" id="SignalP"/>
    </source>
</evidence>
<feature type="chain" id="PRO_5017353635" evidence="8">
    <location>
        <begin position="20"/>
        <end position="969"/>
    </location>
</feature>
<dbReference type="InterPro" id="IPR003689">
    <property type="entry name" value="ZIP"/>
</dbReference>
<dbReference type="PANTHER" id="PTHR12191:SF14">
    <property type="entry name" value="ZINC TRANSPORTER ZIP10"/>
    <property type="match status" value="1"/>
</dbReference>
<feature type="compositionally biased region" description="Basic residues" evidence="6">
    <location>
        <begin position="772"/>
        <end position="790"/>
    </location>
</feature>
<evidence type="ECO:0000256" key="7">
    <source>
        <dbReference type="SAM" id="Phobius"/>
    </source>
</evidence>
<protein>
    <submittedName>
        <fullName evidence="9">Zinc transporter ZIP10-like</fullName>
    </submittedName>
</protein>
<proteinExistence type="inferred from homology"/>
<keyword evidence="4 7" id="KW-1133">Transmembrane helix</keyword>
<reference evidence="9" key="2">
    <citation type="submission" date="2025-09" db="UniProtKB">
        <authorList>
            <consortium name="Ensembl"/>
        </authorList>
    </citation>
    <scope>IDENTIFICATION</scope>
</reference>
<organism evidence="9 10">
    <name type="scientific">Oryzias melastigma</name>
    <name type="common">Marine medaka</name>
    <dbReference type="NCBI Taxonomy" id="30732"/>
    <lineage>
        <taxon>Eukaryota</taxon>
        <taxon>Metazoa</taxon>
        <taxon>Chordata</taxon>
        <taxon>Craniata</taxon>
        <taxon>Vertebrata</taxon>
        <taxon>Euteleostomi</taxon>
        <taxon>Actinopterygii</taxon>
        <taxon>Neopterygii</taxon>
        <taxon>Teleostei</taxon>
        <taxon>Neoteleostei</taxon>
        <taxon>Acanthomorphata</taxon>
        <taxon>Ovalentaria</taxon>
        <taxon>Atherinomorphae</taxon>
        <taxon>Beloniformes</taxon>
        <taxon>Adrianichthyidae</taxon>
        <taxon>Oryziinae</taxon>
        <taxon>Oryzias</taxon>
    </lineage>
</organism>
<evidence type="ECO:0000256" key="5">
    <source>
        <dbReference type="ARBA" id="ARBA00023136"/>
    </source>
</evidence>
<dbReference type="RefSeq" id="XP_036065534.1">
    <property type="nucleotide sequence ID" value="XM_036209641.1"/>
</dbReference>
<comment type="subcellular location">
    <subcellularLocation>
        <location evidence="1">Membrane</location>
        <topology evidence="1">Multi-pass membrane protein</topology>
    </subcellularLocation>
</comment>
<sequence length="969" mass="108054">MFLCLVFTCNFWSFRLVESQKETSVYTFRCFESLKLVCSPLCFIICFVLLNILCLPRGALRCTSSFNFSNKLVAKKSMRVVWSALSAVFPLTSNIPHLTSLCLSAPTLHASTTHRLHKRPYEDHLTGMILLLQAFKSGTRSLGAMRVHVHTKFCFLCVLTFLFHQCNRCHGEGGSHHHGEHHHSAHSDQQISEAPYVEATTVSSVSKPSKEDTLEEEQRFFIQQLFRRYGQKDRLDFQGFQSLLFSLGLGEVKVVGVDHEDLGHDHVAHLDLLDLQKGLHSHSASNEGPDHGHNSKHDHSHKPHSPQPHADRNPTPCSKTTAASPAANTEHDHDHSHDHEHNHEHAKERRSNHEHSVKHLEDQDDHDHDHGHTHDAEQVQTTANHKDLPPQSHGNHSDDHHHVHAVHTNMTHKAIEPPTTPPGPSEDTEPSPSPTPNWSKRPRRPERVRGQRRKNKNSPPPTSPSHHIHDHDHDEEHDHSGSHKGKREAPGGLAAPNKQMLSGHPGGLSHQHEECLNLTQLLSYYGLNPDSLISQSQFTYLCPALLYQIDSRVCIQHYHQMEVEQEALESVSSVWVWVWGFVSITIISLLSLLGVVLVPILNQSCFKFLLTFLVALAVGTLSGDALLHLLPHSQGQHDHSQHGAGHDTDLATDFDGVWKGLTALAGIYLLFIIEHCIGMFKHYKDQKSLGKMSEEGHIGRKLSDHKLNRRSDAEWMHLKPLTEDPDGTTVSCDNGHNDTQLSELHTPDSPTHKTPLAPPNPQQEQPSPSKKDVRKSKQHRHSHSHGHGHSHGGNCHSDQEMKDAGIASIAWMVIMGDGMHNFSDGLAIGAAFSANITGGISTSVAVFCHELPHELGDFAVLLKAGMSVKQAIVYNLLSALMAYVGMLIGAAVGQYTHNVTNWIFAITAGMFLYVALVDMLPEMLHGDSEEHKRSHLGHFLLQNLGLLTGFSIMLLIAIFEDRIVFDFGF</sequence>
<dbReference type="GeneID" id="112155347"/>
<dbReference type="STRING" id="30732.ENSOMEP00000018133"/>
<dbReference type="CTD" id="57181"/>
<dbReference type="GO" id="GO:0071578">
    <property type="term" value="P:zinc ion import across plasma membrane"/>
    <property type="evidence" value="ECO:0007669"/>
    <property type="project" value="TreeGrafter"/>
</dbReference>
<comment type="similarity">
    <text evidence="2">Belongs to the ZIP transporter (TC 2.A.5) family.</text>
</comment>
<dbReference type="GO" id="GO:0030003">
    <property type="term" value="P:intracellular monoatomic cation homeostasis"/>
    <property type="evidence" value="ECO:0007669"/>
    <property type="project" value="TreeGrafter"/>
</dbReference>
<dbReference type="PaxDb" id="30732-ENSOMEP00000018133"/>
<dbReference type="Ensembl" id="ENSOMET00000027024.1">
    <property type="protein sequence ID" value="ENSOMEP00000018133.1"/>
    <property type="gene ID" value="ENSOMEG00000019838.1"/>
</dbReference>
<dbReference type="Pfam" id="PF02535">
    <property type="entry name" value="Zip"/>
    <property type="match status" value="1"/>
</dbReference>
<keyword evidence="5 7" id="KW-0472">Membrane</keyword>
<feature type="compositionally biased region" description="Polar residues" evidence="6">
    <location>
        <begin position="728"/>
        <end position="743"/>
    </location>
</feature>
<feature type="region of interest" description="Disordered" evidence="6">
    <location>
        <begin position="280"/>
        <end position="379"/>
    </location>
</feature>
<dbReference type="GO" id="GO:0005886">
    <property type="term" value="C:plasma membrane"/>
    <property type="evidence" value="ECO:0007669"/>
    <property type="project" value="TreeGrafter"/>
</dbReference>
<evidence type="ECO:0000256" key="3">
    <source>
        <dbReference type="ARBA" id="ARBA00022692"/>
    </source>
</evidence>
<dbReference type="InterPro" id="IPR050799">
    <property type="entry name" value="ZIP_Transporter"/>
</dbReference>
<dbReference type="AlphaFoldDB" id="A0A3B3CJT7"/>
<feature type="compositionally biased region" description="Basic and acidic residues" evidence="6">
    <location>
        <begin position="329"/>
        <end position="377"/>
    </location>
</feature>
<feature type="compositionally biased region" description="Basic residues" evidence="6">
    <location>
        <begin position="440"/>
        <end position="456"/>
    </location>
</feature>
<dbReference type="GO" id="GO:0140410">
    <property type="term" value="F:monoatomic cation:bicarbonate symporter activity"/>
    <property type="evidence" value="ECO:0007669"/>
    <property type="project" value="TreeGrafter"/>
</dbReference>
<evidence type="ECO:0000256" key="2">
    <source>
        <dbReference type="ARBA" id="ARBA00006939"/>
    </source>
</evidence>
<accession>A0A3B3CJT7</accession>
<evidence type="ECO:0000256" key="1">
    <source>
        <dbReference type="ARBA" id="ARBA00004141"/>
    </source>
</evidence>
<feature type="compositionally biased region" description="Basic and acidic residues" evidence="6">
    <location>
        <begin position="288"/>
        <end position="297"/>
    </location>
</feature>
<feature type="transmembrane region" description="Helical" evidence="7">
    <location>
        <begin position="657"/>
        <end position="677"/>
    </location>
</feature>
<feature type="region of interest" description="Disordered" evidence="6">
    <location>
        <begin position="716"/>
        <end position="799"/>
    </location>
</feature>